<keyword evidence="3" id="KW-1185">Reference proteome</keyword>
<dbReference type="eggNOG" id="arCOG13841">
    <property type="taxonomic scope" value="Archaea"/>
</dbReference>
<evidence type="ECO:0000256" key="1">
    <source>
        <dbReference type="SAM" id="Phobius"/>
    </source>
</evidence>
<dbReference type="KEGG" id="vmo:VMUT_2001"/>
<dbReference type="Proteomes" id="UP000007485">
    <property type="component" value="Chromosome"/>
</dbReference>
<dbReference type="GeneID" id="10289653"/>
<feature type="transmembrane region" description="Helical" evidence="1">
    <location>
        <begin position="134"/>
        <end position="154"/>
    </location>
</feature>
<keyword evidence="1" id="KW-1133">Transmembrane helix</keyword>
<name>F0QWA5_VULM7</name>
<dbReference type="OrthoDB" id="30480at2157"/>
<reference evidence="2 3" key="1">
    <citation type="journal article" date="2011" name="J. Bacteriol.">
        <title>Complete genome sequence of 'Vulcanisaeta moutnovskia' strain 768-28, a novel member of the hyperthermophilic crenarchaeal genus vulcanisaeta.</title>
        <authorList>
            <person name="Gumerov V.M."/>
            <person name="Mardanov A.V."/>
            <person name="Beletsky A.V."/>
            <person name="Prokofeva M.I."/>
            <person name="Bonch-Osmolovskaya E.A."/>
            <person name="Ravin N.V."/>
            <person name="Skryabin K.G."/>
        </authorList>
    </citation>
    <scope>NUCLEOTIDE SEQUENCE [LARGE SCALE GENOMIC DNA]</scope>
    <source>
        <strain evidence="2 3">768-28</strain>
    </source>
</reference>
<dbReference type="HOGENOM" id="CLU_1567270_0_0_2"/>
<keyword evidence="1" id="KW-0472">Membrane</keyword>
<feature type="transmembrane region" description="Helical" evidence="1">
    <location>
        <begin position="108"/>
        <end position="128"/>
    </location>
</feature>
<sequence length="170" mass="17998">MSSSSDAGRLGLIYNGVSEIFNGYIAGIIVGVLLVVFLLAMLFSVIYSIQSSPFGVSNGSAVVSAIHDIGYFIISAVVIGGILLYRFFYRGFTYLARADSERYGIGRLGVFLSFVMLGVGFGIGLWFVLASISVGMLTVLDVLVGLAGLMPLVLTSIAPYRLGDGFGIND</sequence>
<organism evidence="2 3">
    <name type="scientific">Vulcanisaeta moutnovskia (strain 768-28)</name>
    <dbReference type="NCBI Taxonomy" id="985053"/>
    <lineage>
        <taxon>Archaea</taxon>
        <taxon>Thermoproteota</taxon>
        <taxon>Thermoprotei</taxon>
        <taxon>Thermoproteales</taxon>
        <taxon>Thermoproteaceae</taxon>
        <taxon>Vulcanisaeta</taxon>
    </lineage>
</organism>
<dbReference type="RefSeq" id="WP_013605362.1">
    <property type="nucleotide sequence ID" value="NC_015151.1"/>
</dbReference>
<protein>
    <submittedName>
        <fullName evidence="2">Uncharacterized protein</fullName>
    </submittedName>
</protein>
<accession>F0QWA5</accession>
<feature type="transmembrane region" description="Helical" evidence="1">
    <location>
        <begin position="69"/>
        <end position="88"/>
    </location>
</feature>
<feature type="transmembrane region" description="Helical" evidence="1">
    <location>
        <begin position="21"/>
        <end position="49"/>
    </location>
</feature>
<dbReference type="EMBL" id="CP002529">
    <property type="protein sequence ID" value="ADY02200.1"/>
    <property type="molecule type" value="Genomic_DNA"/>
</dbReference>
<evidence type="ECO:0000313" key="2">
    <source>
        <dbReference type="EMBL" id="ADY02200.1"/>
    </source>
</evidence>
<dbReference type="AlphaFoldDB" id="F0QWA5"/>
<gene>
    <name evidence="2" type="ordered locus">VMUT_2001</name>
</gene>
<proteinExistence type="predicted"/>
<evidence type="ECO:0000313" key="3">
    <source>
        <dbReference type="Proteomes" id="UP000007485"/>
    </source>
</evidence>
<keyword evidence="1" id="KW-0812">Transmembrane</keyword>